<dbReference type="EMBL" id="FNNZ01000009">
    <property type="protein sequence ID" value="SDW82634.1"/>
    <property type="molecule type" value="Genomic_DNA"/>
</dbReference>
<name>A0A1H2WQU9_THIRO</name>
<evidence type="ECO:0000256" key="2">
    <source>
        <dbReference type="SAM" id="SignalP"/>
    </source>
</evidence>
<dbReference type="Gene3D" id="3.10.350.10">
    <property type="entry name" value="LysM domain"/>
    <property type="match status" value="1"/>
</dbReference>
<dbReference type="PANTHER" id="PTHR34700:SF4">
    <property type="entry name" value="PHAGE-LIKE ELEMENT PBSX PROTEIN XKDP"/>
    <property type="match status" value="1"/>
</dbReference>
<keyword evidence="5" id="KW-1185">Reference proteome</keyword>
<dbReference type="STRING" id="1058.SAMN05421783_10965"/>
<reference evidence="5" key="1">
    <citation type="submission" date="2016-10" db="EMBL/GenBank/DDBJ databases">
        <authorList>
            <person name="Varghese N."/>
            <person name="Submissions S."/>
        </authorList>
    </citation>
    <scope>NUCLEOTIDE SEQUENCE [LARGE SCALE GENOMIC DNA]</scope>
    <source>
        <strain evidence="5">DSM 217</strain>
    </source>
</reference>
<dbReference type="InterPro" id="IPR018392">
    <property type="entry name" value="LysM"/>
</dbReference>
<feature type="signal peptide" evidence="2">
    <location>
        <begin position="1"/>
        <end position="29"/>
    </location>
</feature>
<keyword evidence="2" id="KW-0732">Signal</keyword>
<feature type="chain" id="PRO_5011730792" evidence="2">
    <location>
        <begin position="30"/>
        <end position="257"/>
    </location>
</feature>
<organism evidence="4 5">
    <name type="scientific">Thiocapsa roseopersicina</name>
    <dbReference type="NCBI Taxonomy" id="1058"/>
    <lineage>
        <taxon>Bacteria</taxon>
        <taxon>Pseudomonadati</taxon>
        <taxon>Pseudomonadota</taxon>
        <taxon>Gammaproteobacteria</taxon>
        <taxon>Chromatiales</taxon>
        <taxon>Chromatiaceae</taxon>
        <taxon>Thiocapsa</taxon>
    </lineage>
</organism>
<dbReference type="RefSeq" id="WP_139191910.1">
    <property type="nucleotide sequence ID" value="NZ_FNNZ01000009.1"/>
</dbReference>
<dbReference type="Gene3D" id="1.20.5.340">
    <property type="match status" value="1"/>
</dbReference>
<dbReference type="InterPro" id="IPR036779">
    <property type="entry name" value="LysM_dom_sf"/>
</dbReference>
<sequence>MTRDRSRRAVPLTAILMMLVAAASGGAEAPPDDRESTTAPDTEIEALTLRLLGMEGKLKESAHARKSADQARMEAERRLAEGSQEIERLNGEVQRLKEALLDLERTLSERDGKISELDARRLSLTTAHEALERRFEALRARVPPQDGGTLDQEQARQAASDAYRELRKTLQDPDVKRDSIAGQAVNAAEKVLHQRQLALARVLDAQGAYRIRPNDSLALISSRCYGDSSQWRALFEANRHVLEDPDQLMPGVTLVVP</sequence>
<gene>
    <name evidence="4" type="ORF">SAMN05421783_10965</name>
</gene>
<dbReference type="InterPro" id="IPR052196">
    <property type="entry name" value="Bact_Kbp"/>
</dbReference>
<evidence type="ECO:0000256" key="1">
    <source>
        <dbReference type="SAM" id="MobiDB-lite"/>
    </source>
</evidence>
<evidence type="ECO:0000259" key="3">
    <source>
        <dbReference type="PROSITE" id="PS51782"/>
    </source>
</evidence>
<evidence type="ECO:0000313" key="4">
    <source>
        <dbReference type="EMBL" id="SDW82634.1"/>
    </source>
</evidence>
<protein>
    <submittedName>
        <fullName evidence="4">LysM domain-containing protein</fullName>
    </submittedName>
</protein>
<dbReference type="Proteomes" id="UP000198816">
    <property type="component" value="Unassembled WGS sequence"/>
</dbReference>
<dbReference type="OrthoDB" id="370541at2"/>
<feature type="region of interest" description="Disordered" evidence="1">
    <location>
        <begin position="60"/>
        <end position="80"/>
    </location>
</feature>
<dbReference type="PANTHER" id="PTHR34700">
    <property type="entry name" value="POTASSIUM BINDING PROTEIN KBP"/>
    <property type="match status" value="1"/>
</dbReference>
<accession>A0A1H2WQU9</accession>
<evidence type="ECO:0000313" key="5">
    <source>
        <dbReference type="Proteomes" id="UP000198816"/>
    </source>
</evidence>
<dbReference type="AlphaFoldDB" id="A0A1H2WQU9"/>
<feature type="domain" description="LysM" evidence="3">
    <location>
        <begin position="207"/>
        <end position="256"/>
    </location>
</feature>
<dbReference type="PROSITE" id="PS51782">
    <property type="entry name" value="LYSM"/>
    <property type="match status" value="1"/>
</dbReference>
<proteinExistence type="predicted"/>